<dbReference type="InterPro" id="IPR009003">
    <property type="entry name" value="Peptidase_S1_PA"/>
</dbReference>
<dbReference type="InterPro" id="IPR001314">
    <property type="entry name" value="Peptidase_S1A"/>
</dbReference>
<gene>
    <name evidence="2" type="ORF">niasHS_014756</name>
</gene>
<dbReference type="AlphaFoldDB" id="A0ABD2IFK2"/>
<name>A0ABD2IFK2_HETSC</name>
<feature type="domain" description="Peptidase S1" evidence="1">
    <location>
        <begin position="67"/>
        <end position="416"/>
    </location>
</feature>
<accession>A0ABD2IFK2</accession>
<dbReference type="Gene3D" id="2.40.10.10">
    <property type="entry name" value="Trypsin-like serine proteases"/>
    <property type="match status" value="3"/>
</dbReference>
<evidence type="ECO:0000313" key="3">
    <source>
        <dbReference type="Proteomes" id="UP001620645"/>
    </source>
</evidence>
<dbReference type="Proteomes" id="UP001620645">
    <property type="component" value="Unassembled WGS sequence"/>
</dbReference>
<comment type="caution">
    <text evidence="2">The sequence shown here is derived from an EMBL/GenBank/DDBJ whole genome shotgun (WGS) entry which is preliminary data.</text>
</comment>
<protein>
    <recommendedName>
        <fullName evidence="1">Peptidase S1 domain-containing protein</fullName>
    </recommendedName>
</protein>
<dbReference type="PROSITE" id="PS50240">
    <property type="entry name" value="TRYPSIN_DOM"/>
    <property type="match status" value="1"/>
</dbReference>
<dbReference type="InterPro" id="IPR005514">
    <property type="entry name" value="DUF316"/>
</dbReference>
<organism evidence="2 3">
    <name type="scientific">Heterodera schachtii</name>
    <name type="common">Sugarbeet cyst nematode worm</name>
    <name type="synonym">Tylenchus schachtii</name>
    <dbReference type="NCBI Taxonomy" id="97005"/>
    <lineage>
        <taxon>Eukaryota</taxon>
        <taxon>Metazoa</taxon>
        <taxon>Ecdysozoa</taxon>
        <taxon>Nematoda</taxon>
        <taxon>Chromadorea</taxon>
        <taxon>Rhabditida</taxon>
        <taxon>Tylenchina</taxon>
        <taxon>Tylenchomorpha</taxon>
        <taxon>Tylenchoidea</taxon>
        <taxon>Heteroderidae</taxon>
        <taxon>Heteroderinae</taxon>
        <taxon>Heterodera</taxon>
    </lineage>
</organism>
<reference evidence="2 3" key="1">
    <citation type="submission" date="2024-10" db="EMBL/GenBank/DDBJ databases">
        <authorList>
            <person name="Kim D."/>
        </authorList>
    </citation>
    <scope>NUCLEOTIDE SEQUENCE [LARGE SCALE GENOMIC DNA]</scope>
    <source>
        <strain evidence="2">Taebaek</strain>
    </source>
</reference>
<dbReference type="Pfam" id="PF03761">
    <property type="entry name" value="DUF316"/>
    <property type="match status" value="1"/>
</dbReference>
<keyword evidence="3" id="KW-1185">Reference proteome</keyword>
<evidence type="ECO:0000259" key="1">
    <source>
        <dbReference type="PROSITE" id="PS50240"/>
    </source>
</evidence>
<dbReference type="InterPro" id="IPR001254">
    <property type="entry name" value="Trypsin_dom"/>
</dbReference>
<dbReference type="Pfam" id="PF00089">
    <property type="entry name" value="Trypsin"/>
    <property type="match status" value="1"/>
</dbReference>
<dbReference type="SMART" id="SM00020">
    <property type="entry name" value="Tryp_SPc"/>
    <property type="match status" value="1"/>
</dbReference>
<dbReference type="PRINTS" id="PR00722">
    <property type="entry name" value="CHYMOTRYPSIN"/>
</dbReference>
<evidence type="ECO:0000313" key="2">
    <source>
        <dbReference type="EMBL" id="KAL3078974.1"/>
    </source>
</evidence>
<dbReference type="InterPro" id="IPR043504">
    <property type="entry name" value="Peptidase_S1_PA_chymotrypsin"/>
</dbReference>
<proteinExistence type="predicted"/>
<dbReference type="EMBL" id="JBICCN010000309">
    <property type="protein sequence ID" value="KAL3078974.1"/>
    <property type="molecule type" value="Genomic_DNA"/>
</dbReference>
<dbReference type="SUPFAM" id="SSF50494">
    <property type="entry name" value="Trypsin-like serine proteases"/>
    <property type="match status" value="1"/>
</dbReference>
<dbReference type="PANTHER" id="PTHR24260">
    <property type="match status" value="1"/>
</dbReference>
<sequence length="508" mass="56654">MKSVLRPLLPRAFPFALCFSLFNLAFSIILPSGAHLQSLSATESAQLATACGRSTESFPFRGGRAHPWAVSFMTKGRNRLGGTIISPWHILTAAHAFLRFDTIAFGKCNVYGYRNFETIRHGWTVVYGDDCIWQQQHDYLCARPNLTQNRIRAIFVDDGFADGGPFSFPLVPNSLVLLLTLFHPFFGCVSGHDWAIVELEVPIAFSDRVLPICLPTSSALQQISDGEVLTVTSWGRRDAFHKGDPLIREIPLRHDAGCKGRPWSDTMPTNVEDYLCAKALNPKDYHAARTCHGDSGSGMEWKRRRTIGIGTAPPRQNATRQRAKIELQLPPVAPLSSAPFSRSASDQLTNVHLVGNGSKANGSLTQRIVTMPITEKRVPLRMKRRKSKIHSRNVLRTPLAIPELELMKKWRNSRRNDEKPSRELPSQGEDEAVKLLLLNDIGQSAEERREEVIGRTDRSEVITELIGVTSYGSRQCGSDELARFTRIAHYVKKVCALVGVCYQLAGNE</sequence>
<dbReference type="InterPro" id="IPR051333">
    <property type="entry name" value="CLIP_Serine_Protease"/>
</dbReference>
<dbReference type="PANTHER" id="PTHR24260:SF106">
    <property type="entry name" value="PEPTIDASE S1 DOMAIN-CONTAINING PROTEIN"/>
    <property type="match status" value="1"/>
</dbReference>